<dbReference type="Pfam" id="PF12860">
    <property type="entry name" value="PAS_7"/>
    <property type="match status" value="5"/>
</dbReference>
<dbReference type="SUPFAM" id="SSF141868">
    <property type="entry name" value="EAL domain-like"/>
    <property type="match status" value="1"/>
</dbReference>
<proteinExistence type="predicted"/>
<dbReference type="SMART" id="SM00052">
    <property type="entry name" value="EAL"/>
    <property type="match status" value="1"/>
</dbReference>
<dbReference type="PROSITE" id="PS50883">
    <property type="entry name" value="EAL"/>
    <property type="match status" value="1"/>
</dbReference>
<dbReference type="InterPro" id="IPR001633">
    <property type="entry name" value="EAL_dom"/>
</dbReference>
<dbReference type="InterPro" id="IPR052155">
    <property type="entry name" value="Biofilm_reg_signaling"/>
</dbReference>
<dbReference type="SUPFAM" id="SSF55073">
    <property type="entry name" value="Nucleotide cyclase"/>
    <property type="match status" value="1"/>
</dbReference>
<dbReference type="Proteomes" id="UP000298781">
    <property type="component" value="Chromosome"/>
</dbReference>
<evidence type="ECO:0000259" key="2">
    <source>
        <dbReference type="PROSITE" id="PS50887"/>
    </source>
</evidence>
<dbReference type="KEGG" id="pstg:E8M01_22130"/>
<evidence type="ECO:0000313" key="3">
    <source>
        <dbReference type="EMBL" id="QCI66696.1"/>
    </source>
</evidence>
<dbReference type="InterPro" id="IPR000160">
    <property type="entry name" value="GGDEF_dom"/>
</dbReference>
<dbReference type="CDD" id="cd01949">
    <property type="entry name" value="GGDEF"/>
    <property type="match status" value="1"/>
</dbReference>
<feature type="domain" description="EAL" evidence="1">
    <location>
        <begin position="838"/>
        <end position="1088"/>
    </location>
</feature>
<evidence type="ECO:0000313" key="4">
    <source>
        <dbReference type="Proteomes" id="UP000298781"/>
    </source>
</evidence>
<dbReference type="OrthoDB" id="9814202at2"/>
<dbReference type="SMART" id="SM00267">
    <property type="entry name" value="GGDEF"/>
    <property type="match status" value="1"/>
</dbReference>
<dbReference type="PANTHER" id="PTHR44757:SF2">
    <property type="entry name" value="BIOFILM ARCHITECTURE MAINTENANCE PROTEIN MBAA"/>
    <property type="match status" value="1"/>
</dbReference>
<dbReference type="InterPro" id="IPR035919">
    <property type="entry name" value="EAL_sf"/>
</dbReference>
<dbReference type="SUPFAM" id="SSF55785">
    <property type="entry name" value="PYP-like sensor domain (PAS domain)"/>
    <property type="match status" value="5"/>
</dbReference>
<dbReference type="EMBL" id="CP039690">
    <property type="protein sequence ID" value="QCI66696.1"/>
    <property type="molecule type" value="Genomic_DNA"/>
</dbReference>
<dbReference type="InterPro" id="IPR000014">
    <property type="entry name" value="PAS"/>
</dbReference>
<dbReference type="SMART" id="SM00091">
    <property type="entry name" value="PAS"/>
    <property type="match status" value="5"/>
</dbReference>
<dbReference type="PANTHER" id="PTHR44757">
    <property type="entry name" value="DIGUANYLATE CYCLASE DGCP"/>
    <property type="match status" value="1"/>
</dbReference>
<evidence type="ECO:0000259" key="1">
    <source>
        <dbReference type="PROSITE" id="PS50883"/>
    </source>
</evidence>
<feature type="domain" description="GGDEF" evidence="2">
    <location>
        <begin position="697"/>
        <end position="829"/>
    </location>
</feature>
<gene>
    <name evidence="3" type="ORF">E8M01_22130</name>
</gene>
<name>A0A4D7BB69_9HYPH</name>
<dbReference type="InterPro" id="IPR029787">
    <property type="entry name" value="Nucleotide_cyclase"/>
</dbReference>
<dbReference type="RefSeq" id="WP_136962136.1">
    <property type="nucleotide sequence ID" value="NZ_CP039690.1"/>
</dbReference>
<dbReference type="AlphaFoldDB" id="A0A4D7BB69"/>
<organism evidence="3 4">
    <name type="scientific">Phreatobacter stygius</name>
    <dbReference type="NCBI Taxonomy" id="1940610"/>
    <lineage>
        <taxon>Bacteria</taxon>
        <taxon>Pseudomonadati</taxon>
        <taxon>Pseudomonadota</taxon>
        <taxon>Alphaproteobacteria</taxon>
        <taxon>Hyphomicrobiales</taxon>
        <taxon>Phreatobacteraceae</taxon>
        <taxon>Phreatobacter</taxon>
    </lineage>
</organism>
<protein>
    <submittedName>
        <fullName evidence="3">EAL domain-containing protein</fullName>
    </submittedName>
</protein>
<reference evidence="3 4" key="1">
    <citation type="submission" date="2019-04" db="EMBL/GenBank/DDBJ databases">
        <title>Phreatobacter aquaticus sp. nov.</title>
        <authorList>
            <person name="Choi A."/>
        </authorList>
    </citation>
    <scope>NUCLEOTIDE SEQUENCE [LARGE SCALE GENOMIC DNA]</scope>
    <source>
        <strain evidence="3 4">KCTC 52518</strain>
    </source>
</reference>
<accession>A0A4D7BB69</accession>
<dbReference type="Pfam" id="PF00563">
    <property type="entry name" value="EAL"/>
    <property type="match status" value="1"/>
</dbReference>
<sequence>MTDQMMEACDDGPGKSGRDRQESLLALHETALDAITHGLCVFDAAYRIALHNRRFLELFGLAAAVVRPGLAMRDLLKHSADRGNFVGVAFDAVWQARSQRLARAEPFDDCQALADGRIIAISYRPTTDGGWVATYADVTAHHRLEQAYRLQVMRFEQALGNMAHGLAMYGPDERLIVCNRHYIEHFDLDPAVVQPGVSLYDVLQHFIDRGTYVGMTGQELYDESHRRLTEVGRCDFVRPLADGRYLSIRNRPTAGGGWVITSEDITDREHAAEELREQHRRFDAALNNMSQGLCMFDGQHRLTVCNEQYISMFRADPAVVKPGVSLRGVFEHGVAIGIYPGATAEELVERRMAAMADRVTKTYDQKMADGRRIEITICPLPDGGWIGTFEDVTDLRQVEAERAMAIAEVQEQNLLLDATLDSMAQGLCVFDPDLRVVVRNKRYLEFYGLDPEACKPGTPLIDLMRLSVARGIHLQGYDADAVMADFKARLLDKGEPMLTRRLADGRVVAVRSRPMANGGWVTTFEDITERERAAEELSEQYRRFDAALNNMAHGLCMLDERLSLIVCNQRYLDMYRLSPDVVRPGVSMRKIVEHSVAIGNYQDMSADDLLKGYFERLRAGNYVSHRQLADGRIFKVVYEPMEHGGWVATHEDVTERHKAEQHIAHMAHHDALTDLPNRVLFRDKMAEGLTDVEHGGDPLAVFCLDLDHFKSVNDTLGHPVGDRLLRAVSERLMLAVGPQGTIARLGGDEFAILMRTARPQDSEALARRLVALMAEPFVIDGQVINTGSSIGIAVAPQDGTAADHLMKCADLALYRAKSEGRGMFRFFEPDMSARIQARRELELDLRQALGAGEFHLVFQPQVRAATEVLTGFETLLRWTHPARGAVSPAEFIPLAEETGLILPIGEWVLRGACMEAARWPDPIKVAVNLSPVQFKNRSLVAMVVNALAASGLPPHRLELEITEAVLLQKDDVTIAMLHELRALGIRISMDDFGVGYSSLSYLRSFPFDKIKIDRSFIADLDRNKDNAAIVRAMADLGTSLRIETTAEGVETPEQLAIVRACGCTEIQGYLISPPKPAADALDLIARLYRKAVAA</sequence>
<dbReference type="Pfam" id="PF00990">
    <property type="entry name" value="GGDEF"/>
    <property type="match status" value="1"/>
</dbReference>
<dbReference type="NCBIfam" id="TIGR00254">
    <property type="entry name" value="GGDEF"/>
    <property type="match status" value="1"/>
</dbReference>
<dbReference type="InterPro" id="IPR035965">
    <property type="entry name" value="PAS-like_dom_sf"/>
</dbReference>
<dbReference type="Gene3D" id="3.20.20.450">
    <property type="entry name" value="EAL domain"/>
    <property type="match status" value="1"/>
</dbReference>
<dbReference type="Gene3D" id="3.30.450.20">
    <property type="entry name" value="PAS domain"/>
    <property type="match status" value="5"/>
</dbReference>
<dbReference type="Gene3D" id="3.30.70.270">
    <property type="match status" value="1"/>
</dbReference>
<dbReference type="CDD" id="cd01948">
    <property type="entry name" value="EAL"/>
    <property type="match status" value="1"/>
</dbReference>
<keyword evidence="4" id="KW-1185">Reference proteome</keyword>
<dbReference type="PROSITE" id="PS50887">
    <property type="entry name" value="GGDEF"/>
    <property type="match status" value="1"/>
</dbReference>
<dbReference type="InterPro" id="IPR043128">
    <property type="entry name" value="Rev_trsase/Diguanyl_cyclase"/>
</dbReference>